<name>X1HTJ0_9ZZZZ</name>
<proteinExistence type="predicted"/>
<keyword evidence="5 6" id="KW-0472">Membrane</keyword>
<protein>
    <submittedName>
        <fullName evidence="7">Uncharacterized protein</fullName>
    </submittedName>
</protein>
<comment type="subcellular location">
    <subcellularLocation>
        <location evidence="1">Cell membrane</location>
        <topology evidence="1">Multi-pass membrane protein</topology>
    </subcellularLocation>
</comment>
<feature type="non-terminal residue" evidence="7">
    <location>
        <position position="1"/>
    </location>
</feature>
<evidence type="ECO:0000256" key="1">
    <source>
        <dbReference type="ARBA" id="ARBA00004651"/>
    </source>
</evidence>
<evidence type="ECO:0000256" key="5">
    <source>
        <dbReference type="ARBA" id="ARBA00023136"/>
    </source>
</evidence>
<evidence type="ECO:0000313" key="7">
    <source>
        <dbReference type="EMBL" id="GAH72802.1"/>
    </source>
</evidence>
<feature type="transmembrane region" description="Helical" evidence="6">
    <location>
        <begin position="202"/>
        <end position="229"/>
    </location>
</feature>
<dbReference type="Pfam" id="PF02653">
    <property type="entry name" value="BPD_transp_2"/>
    <property type="match status" value="1"/>
</dbReference>
<dbReference type="EMBL" id="BARU01031270">
    <property type="protein sequence ID" value="GAH72802.1"/>
    <property type="molecule type" value="Genomic_DNA"/>
</dbReference>
<feature type="transmembrane region" description="Helical" evidence="6">
    <location>
        <begin position="115"/>
        <end position="134"/>
    </location>
</feature>
<comment type="caution">
    <text evidence="7">The sequence shown here is derived from an EMBL/GenBank/DDBJ whole genome shotgun (WGS) entry which is preliminary data.</text>
</comment>
<dbReference type="GO" id="GO:0022857">
    <property type="term" value="F:transmembrane transporter activity"/>
    <property type="evidence" value="ECO:0007669"/>
    <property type="project" value="InterPro"/>
</dbReference>
<reference evidence="7" key="1">
    <citation type="journal article" date="2014" name="Front. Microbiol.">
        <title>High frequency of phylogenetically diverse reductive dehalogenase-homologous genes in deep subseafloor sedimentary metagenomes.</title>
        <authorList>
            <person name="Kawai M."/>
            <person name="Futagami T."/>
            <person name="Toyoda A."/>
            <person name="Takaki Y."/>
            <person name="Nishi S."/>
            <person name="Hori S."/>
            <person name="Arai W."/>
            <person name="Tsubouchi T."/>
            <person name="Morono Y."/>
            <person name="Uchiyama I."/>
            <person name="Ito T."/>
            <person name="Fujiyama A."/>
            <person name="Inagaki F."/>
            <person name="Takami H."/>
        </authorList>
    </citation>
    <scope>NUCLEOTIDE SEQUENCE</scope>
    <source>
        <strain evidence="7">Expedition CK06-06</strain>
    </source>
</reference>
<dbReference type="InterPro" id="IPR001851">
    <property type="entry name" value="ABC_transp_permease"/>
</dbReference>
<feature type="transmembrane region" description="Helical" evidence="6">
    <location>
        <begin position="165"/>
        <end position="182"/>
    </location>
</feature>
<feature type="transmembrane region" description="Helical" evidence="6">
    <location>
        <begin position="45"/>
        <end position="68"/>
    </location>
</feature>
<evidence type="ECO:0000256" key="3">
    <source>
        <dbReference type="ARBA" id="ARBA00022692"/>
    </source>
</evidence>
<keyword evidence="4 6" id="KW-1133">Transmembrane helix</keyword>
<feature type="transmembrane region" description="Helical" evidence="6">
    <location>
        <begin position="12"/>
        <end position="33"/>
    </location>
</feature>
<feature type="transmembrane region" description="Helical" evidence="6">
    <location>
        <begin position="236"/>
        <end position="260"/>
    </location>
</feature>
<dbReference type="PANTHER" id="PTHR32196">
    <property type="entry name" value="ABC TRANSPORTER PERMEASE PROTEIN YPHD-RELATED-RELATED"/>
    <property type="match status" value="1"/>
</dbReference>
<dbReference type="GO" id="GO:0005886">
    <property type="term" value="C:plasma membrane"/>
    <property type="evidence" value="ECO:0007669"/>
    <property type="project" value="UniProtKB-SubCell"/>
</dbReference>
<keyword evidence="3 6" id="KW-0812">Transmembrane</keyword>
<accession>X1HTJ0</accession>
<feature type="transmembrane region" description="Helical" evidence="6">
    <location>
        <begin position="75"/>
        <end position="95"/>
    </location>
</feature>
<gene>
    <name evidence="7" type="ORF">S03H2_49488</name>
</gene>
<evidence type="ECO:0000256" key="4">
    <source>
        <dbReference type="ARBA" id="ARBA00022989"/>
    </source>
</evidence>
<organism evidence="7">
    <name type="scientific">marine sediment metagenome</name>
    <dbReference type="NCBI Taxonomy" id="412755"/>
    <lineage>
        <taxon>unclassified sequences</taxon>
        <taxon>metagenomes</taxon>
        <taxon>ecological metagenomes</taxon>
    </lineage>
</organism>
<sequence>PLIIAGIAQTFVILTGGIDLSIGGIIGLTNVIAATLPGVDTATNIIMWLFIPPVVGLALGLINGLIIAKGGFPPLIVTLATGAIWKGISLFILPVPGGSVSMAVAMGVTGNIFEVIPAPLIIFLFFVFLFHLILRRTSFGRSIYAIGGNEEIAYESGIVGQKIKIQVYGCSGLLGAFAGMFLSARMYSGDPLVGEPYILNSIAVAVIAGTSLAGGRGGIVGIIGGAYIFHLLNNILNLLAISTFYQYVAKGLVLIIALAITST</sequence>
<dbReference type="AlphaFoldDB" id="X1HTJ0"/>
<evidence type="ECO:0000256" key="2">
    <source>
        <dbReference type="ARBA" id="ARBA00022475"/>
    </source>
</evidence>
<dbReference type="CDD" id="cd06579">
    <property type="entry name" value="TM_PBP1_transp_AraH_like"/>
    <property type="match status" value="1"/>
</dbReference>
<evidence type="ECO:0000256" key="6">
    <source>
        <dbReference type="SAM" id="Phobius"/>
    </source>
</evidence>
<keyword evidence="2" id="KW-1003">Cell membrane</keyword>
<feature type="non-terminal residue" evidence="7">
    <location>
        <position position="263"/>
    </location>
</feature>